<dbReference type="Proteomes" id="UP000231259">
    <property type="component" value="Unassembled WGS sequence"/>
</dbReference>
<organism evidence="1 2">
    <name type="scientific">Puniceibacterium antarcticum</name>
    <dbReference type="NCBI Taxonomy" id="1206336"/>
    <lineage>
        <taxon>Bacteria</taxon>
        <taxon>Pseudomonadati</taxon>
        <taxon>Pseudomonadota</taxon>
        <taxon>Alphaproteobacteria</taxon>
        <taxon>Rhodobacterales</taxon>
        <taxon>Paracoccaceae</taxon>
        <taxon>Puniceibacterium</taxon>
    </lineage>
</organism>
<name>A0A2G8RAP5_9RHOB</name>
<protein>
    <submittedName>
        <fullName evidence="1">Uncharacterized protein</fullName>
    </submittedName>
</protein>
<evidence type="ECO:0000313" key="2">
    <source>
        <dbReference type="Proteomes" id="UP000231259"/>
    </source>
</evidence>
<dbReference type="AlphaFoldDB" id="A0A2G8RAP5"/>
<sequence length="122" mass="13222">MALIGLIGPRVARNLRSAANVPCNVVTGNACCDTRSRADGAVTAKGTVNGITANTAQRATLKITTFTRRKAGESENSCEFCKVPHRMDSLFFMPVDNRITLKRDALFQPNLKTPISSAELRL</sequence>
<reference evidence="1 2" key="1">
    <citation type="submission" date="2013-09" db="EMBL/GenBank/DDBJ databases">
        <title>Genome sequencing of Phaeobacter antarcticus sp. nov. SM1211.</title>
        <authorList>
            <person name="Zhang X.-Y."/>
            <person name="Liu C."/>
            <person name="Chen X.-L."/>
            <person name="Xie B.-B."/>
            <person name="Qin Q.-L."/>
            <person name="Rong J.-C."/>
            <person name="Zhang Y.-Z."/>
        </authorList>
    </citation>
    <scope>NUCLEOTIDE SEQUENCE [LARGE SCALE GENOMIC DNA]</scope>
    <source>
        <strain evidence="1 2">SM1211</strain>
    </source>
</reference>
<dbReference type="EMBL" id="AWWI01000121">
    <property type="protein sequence ID" value="PIL18511.1"/>
    <property type="molecule type" value="Genomic_DNA"/>
</dbReference>
<keyword evidence="2" id="KW-1185">Reference proteome</keyword>
<evidence type="ECO:0000313" key="1">
    <source>
        <dbReference type="EMBL" id="PIL18511.1"/>
    </source>
</evidence>
<comment type="caution">
    <text evidence="1">The sequence shown here is derived from an EMBL/GenBank/DDBJ whole genome shotgun (WGS) entry which is preliminary data.</text>
</comment>
<accession>A0A2G8RAP5</accession>
<gene>
    <name evidence="1" type="ORF">P775_18225</name>
</gene>
<proteinExistence type="predicted"/>